<organism evidence="1 2">
    <name type="scientific">Phycicoccus duodecadis</name>
    <dbReference type="NCBI Taxonomy" id="173053"/>
    <lineage>
        <taxon>Bacteria</taxon>
        <taxon>Bacillati</taxon>
        <taxon>Actinomycetota</taxon>
        <taxon>Actinomycetes</taxon>
        <taxon>Micrococcales</taxon>
        <taxon>Intrasporangiaceae</taxon>
        <taxon>Phycicoccus</taxon>
    </lineage>
</organism>
<reference evidence="1 2" key="1">
    <citation type="submission" date="2017-12" db="EMBL/GenBank/DDBJ databases">
        <title>Sequencing the genomes of 1000 Actinobacteria strains.</title>
        <authorList>
            <person name="Klenk H.-P."/>
        </authorList>
    </citation>
    <scope>NUCLEOTIDE SEQUENCE [LARGE SCALE GENOMIC DNA]</scope>
    <source>
        <strain evidence="1 2">DSM 12806</strain>
    </source>
</reference>
<dbReference type="OrthoDB" id="8438314at2"/>
<accession>A0A2N3YIK6</accession>
<dbReference type="Gene3D" id="1.10.260.40">
    <property type="entry name" value="lambda repressor-like DNA-binding domains"/>
    <property type="match status" value="1"/>
</dbReference>
<evidence type="ECO:0000313" key="2">
    <source>
        <dbReference type="Proteomes" id="UP000233781"/>
    </source>
</evidence>
<comment type="caution">
    <text evidence="1">The sequence shown here is derived from an EMBL/GenBank/DDBJ whole genome shotgun (WGS) entry which is preliminary data.</text>
</comment>
<dbReference type="SUPFAM" id="SSF47413">
    <property type="entry name" value="lambda repressor-like DNA-binding domains"/>
    <property type="match status" value="1"/>
</dbReference>
<dbReference type="RefSeq" id="WP_101395210.1">
    <property type="nucleotide sequence ID" value="NZ_PJNE01000001.1"/>
</dbReference>
<dbReference type="Proteomes" id="UP000233781">
    <property type="component" value="Unassembled WGS sequence"/>
</dbReference>
<dbReference type="SUPFAM" id="SSF56024">
    <property type="entry name" value="Phospholipase D/nuclease"/>
    <property type="match status" value="1"/>
</dbReference>
<proteinExistence type="predicted"/>
<dbReference type="InterPro" id="IPR010982">
    <property type="entry name" value="Lambda_DNA-bd_dom_sf"/>
</dbReference>
<evidence type="ECO:0000313" key="1">
    <source>
        <dbReference type="EMBL" id="PKW26682.1"/>
    </source>
</evidence>
<dbReference type="AlphaFoldDB" id="A0A2N3YIK6"/>
<evidence type="ECO:0008006" key="3">
    <source>
        <dbReference type="Google" id="ProtNLM"/>
    </source>
</evidence>
<dbReference type="GO" id="GO:0003677">
    <property type="term" value="F:DNA binding"/>
    <property type="evidence" value="ECO:0007669"/>
    <property type="project" value="InterPro"/>
</dbReference>
<dbReference type="EMBL" id="PJNE01000001">
    <property type="protein sequence ID" value="PKW26682.1"/>
    <property type="molecule type" value="Genomic_DNA"/>
</dbReference>
<name>A0A2N3YIK6_9MICO</name>
<sequence length="247" mass="27453">MTNDRLRSALASASITTAELGERLQVDAKTVDRWIANGRIPHRSNRQRVAAVLAQDEDYLWPDAVSDSQASAASRAEVVTVYPTRGSIPTSLWHSLFDNASESIDVLAFAASFLHDTMPDVDELLVAKARSGVRVRLAFGDPNCEAVRIRGIEEGIGESLAERCRLTWKYLDPILAEPEVSVRAHSTTLYCSMFRFDNDLLANHHLLGAPANHSPVVHMRRLVGGRLFDHHVKSFERVWSEASEAPR</sequence>
<gene>
    <name evidence="1" type="ORF">ATL31_1499</name>
</gene>
<protein>
    <recommendedName>
        <fullName evidence="3">HTH cro/C1-type domain-containing protein</fullName>
    </recommendedName>
</protein>
<keyword evidence="2" id="KW-1185">Reference proteome</keyword>